<dbReference type="SMR" id="A0A1U8MG65"/>
<dbReference type="GeneID" id="107936359"/>
<dbReference type="PANTHER" id="PTHR47673:SF1">
    <property type="entry name" value="ARM REPEAT SUPERFAMILY PROTEIN"/>
    <property type="match status" value="1"/>
</dbReference>
<dbReference type="STRING" id="3635.A0A1U8MG65"/>
<evidence type="ECO:0000313" key="2">
    <source>
        <dbReference type="Proteomes" id="UP000818029"/>
    </source>
</evidence>
<reference evidence="3" key="2">
    <citation type="submission" date="2025-08" db="UniProtKB">
        <authorList>
            <consortium name="RefSeq"/>
        </authorList>
    </citation>
    <scope>IDENTIFICATION</scope>
</reference>
<dbReference type="Gene3D" id="1.25.10.10">
    <property type="entry name" value="Leucine-rich Repeat Variant"/>
    <property type="match status" value="1"/>
</dbReference>
<dbReference type="PaxDb" id="3635-A0A1U8MG65"/>
<accession>A0A1U8MG65</accession>
<dbReference type="Proteomes" id="UP000818029">
    <property type="component" value="Chromosome A10"/>
</dbReference>
<feature type="domain" description="Retrotransposon Copia-like N-terminal" evidence="1">
    <location>
        <begin position="20"/>
        <end position="65"/>
    </location>
</feature>
<protein>
    <recommendedName>
        <fullName evidence="1">Retrotransposon Copia-like N-terminal domain-containing protein</fullName>
    </recommendedName>
</protein>
<reference evidence="2" key="1">
    <citation type="journal article" date="2020" name="Nat. Genet.">
        <title>Genomic diversifications of five Gossypium allopolyploid species and their impact on cotton improvement.</title>
        <authorList>
            <person name="Chen Z.J."/>
            <person name="Sreedasyam A."/>
            <person name="Ando A."/>
            <person name="Song Q."/>
            <person name="De Santiago L.M."/>
            <person name="Hulse-Kemp A.M."/>
            <person name="Ding M."/>
            <person name="Ye W."/>
            <person name="Kirkbride R.C."/>
            <person name="Jenkins J."/>
            <person name="Plott C."/>
            <person name="Lovell J."/>
            <person name="Lin Y.M."/>
            <person name="Vaughn R."/>
            <person name="Liu B."/>
            <person name="Simpson S."/>
            <person name="Scheffler B.E."/>
            <person name="Wen L."/>
            <person name="Saski C.A."/>
            <person name="Grover C.E."/>
            <person name="Hu G."/>
            <person name="Conover J.L."/>
            <person name="Carlson J.W."/>
            <person name="Shu S."/>
            <person name="Boston L.B."/>
            <person name="Williams M."/>
            <person name="Peterson D.G."/>
            <person name="McGee K."/>
            <person name="Jones D.C."/>
            <person name="Wendel J.F."/>
            <person name="Stelly D.M."/>
            <person name="Grimwood J."/>
            <person name="Schmutz J."/>
        </authorList>
    </citation>
    <scope>NUCLEOTIDE SEQUENCE [LARGE SCALE GENOMIC DNA]</scope>
    <source>
        <strain evidence="2">cv. TM-1</strain>
    </source>
</reference>
<dbReference type="PANTHER" id="PTHR47673">
    <property type="entry name" value="ARM REPEAT SUPERFAMILY PROTEIN"/>
    <property type="match status" value="1"/>
</dbReference>
<keyword evidence="2" id="KW-1185">Reference proteome</keyword>
<proteinExistence type="predicted"/>
<dbReference type="Pfam" id="PF14244">
    <property type="entry name" value="Retrotran_gag_3"/>
    <property type="match status" value="1"/>
</dbReference>
<dbReference type="KEGG" id="ghi:107936359"/>
<dbReference type="RefSeq" id="XP_016724559.1">
    <property type="nucleotide sequence ID" value="XM_016869070.2"/>
</dbReference>
<gene>
    <name evidence="3" type="primary">LOC107936359</name>
</gene>
<sequence length="256" mass="28680">MADFLISDQLTYVSNRCFLHPPDYPPLSLVSQPLTTDNYSAWKRSMLMVLSAKKMVSFINGSFPKRGSSSTQLLLAWDRLNNMVISWIRRSVCKGIAATILDHGSASDVWTDIEYRFSVPPLIFHKNLSELSRGDYLMHKSVSLLHIKNPLFKRIAASRLARFAIDDRRRLKIVKIGGAQELLNMLVYAKDELTQKEALKALNAISKSDGALKALHNAGAISVIMSIPDTSVDAEIGTYKTELLKRFRDSGYDVSS</sequence>
<dbReference type="AlphaFoldDB" id="A0A1U8MG65"/>
<evidence type="ECO:0000313" key="3">
    <source>
        <dbReference type="RefSeq" id="XP_016724559.1"/>
    </source>
</evidence>
<evidence type="ECO:0000259" key="1">
    <source>
        <dbReference type="Pfam" id="PF14244"/>
    </source>
</evidence>
<dbReference type="OrthoDB" id="2017266at2759"/>
<dbReference type="InterPro" id="IPR029472">
    <property type="entry name" value="Copia-like_N"/>
</dbReference>
<dbReference type="InterPro" id="IPR011989">
    <property type="entry name" value="ARM-like"/>
</dbReference>
<dbReference type="SUPFAM" id="SSF48371">
    <property type="entry name" value="ARM repeat"/>
    <property type="match status" value="1"/>
</dbReference>
<name>A0A1U8MG65_GOSHI</name>
<organism evidence="2 3">
    <name type="scientific">Gossypium hirsutum</name>
    <name type="common">Upland cotton</name>
    <name type="synonym">Gossypium mexicanum</name>
    <dbReference type="NCBI Taxonomy" id="3635"/>
    <lineage>
        <taxon>Eukaryota</taxon>
        <taxon>Viridiplantae</taxon>
        <taxon>Streptophyta</taxon>
        <taxon>Embryophyta</taxon>
        <taxon>Tracheophyta</taxon>
        <taxon>Spermatophyta</taxon>
        <taxon>Magnoliopsida</taxon>
        <taxon>eudicotyledons</taxon>
        <taxon>Gunneridae</taxon>
        <taxon>Pentapetalae</taxon>
        <taxon>rosids</taxon>
        <taxon>malvids</taxon>
        <taxon>Malvales</taxon>
        <taxon>Malvaceae</taxon>
        <taxon>Malvoideae</taxon>
        <taxon>Gossypium</taxon>
    </lineage>
</organism>
<dbReference type="InterPro" id="IPR016024">
    <property type="entry name" value="ARM-type_fold"/>
</dbReference>